<dbReference type="InterPro" id="IPR000182">
    <property type="entry name" value="GNAT_dom"/>
</dbReference>
<dbReference type="InterPro" id="IPR016181">
    <property type="entry name" value="Acyl_CoA_acyltransferase"/>
</dbReference>
<feature type="domain" description="N-acetyltransferase" evidence="1">
    <location>
        <begin position="16"/>
        <end position="160"/>
    </location>
</feature>
<dbReference type="NCBIfam" id="TIGR04045">
    <property type="entry name" value="MSMEG_0567_GNAT"/>
    <property type="match status" value="1"/>
</dbReference>
<keyword evidence="3" id="KW-1185">Reference proteome</keyword>
<evidence type="ECO:0000313" key="3">
    <source>
        <dbReference type="Proteomes" id="UP000295030"/>
    </source>
</evidence>
<evidence type="ECO:0000259" key="1">
    <source>
        <dbReference type="PROSITE" id="PS51186"/>
    </source>
</evidence>
<evidence type="ECO:0000313" key="2">
    <source>
        <dbReference type="EMBL" id="TCK23502.1"/>
    </source>
</evidence>
<protein>
    <submittedName>
        <fullName evidence="2">Putative N-acetyltransferase (TIGR04045 family)</fullName>
    </submittedName>
</protein>
<dbReference type="Proteomes" id="UP000295030">
    <property type="component" value="Unassembled WGS sequence"/>
</dbReference>
<dbReference type="CDD" id="cd04301">
    <property type="entry name" value="NAT_SF"/>
    <property type="match status" value="1"/>
</dbReference>
<accession>A0A4R1I0R6</accession>
<proteinExistence type="predicted"/>
<dbReference type="Gene3D" id="3.40.630.30">
    <property type="match status" value="1"/>
</dbReference>
<dbReference type="PROSITE" id="PS51186">
    <property type="entry name" value="GNAT"/>
    <property type="match status" value="1"/>
</dbReference>
<gene>
    <name evidence="2" type="ORF">EV667_3337</name>
</gene>
<dbReference type="RefSeq" id="WP_207907785.1">
    <property type="nucleotide sequence ID" value="NZ_SMFY01000003.1"/>
</dbReference>
<dbReference type="SUPFAM" id="SSF55729">
    <property type="entry name" value="Acyl-CoA N-acyltransferases (Nat)"/>
    <property type="match status" value="1"/>
</dbReference>
<dbReference type="AlphaFoldDB" id="A0A4R1I0R6"/>
<reference evidence="2 3" key="1">
    <citation type="submission" date="2019-03" db="EMBL/GenBank/DDBJ databases">
        <title>Genomic Encyclopedia of Type Strains, Phase IV (KMG-IV): sequencing the most valuable type-strain genomes for metagenomic binning, comparative biology and taxonomic classification.</title>
        <authorList>
            <person name="Goeker M."/>
        </authorList>
    </citation>
    <scope>NUCLEOTIDE SEQUENCE [LARGE SCALE GENOMIC DNA]</scope>
    <source>
        <strain evidence="2 3">DSM 101</strain>
    </source>
</reference>
<organism evidence="2 3">
    <name type="scientific">Ancylobacter aquaticus</name>
    <dbReference type="NCBI Taxonomy" id="100"/>
    <lineage>
        <taxon>Bacteria</taxon>
        <taxon>Pseudomonadati</taxon>
        <taxon>Pseudomonadota</taxon>
        <taxon>Alphaproteobacteria</taxon>
        <taxon>Hyphomicrobiales</taxon>
        <taxon>Xanthobacteraceae</taxon>
        <taxon>Ancylobacter</taxon>
    </lineage>
</organism>
<dbReference type="Pfam" id="PF00583">
    <property type="entry name" value="Acetyltransf_1"/>
    <property type="match status" value="1"/>
</dbReference>
<comment type="caution">
    <text evidence="2">The sequence shown here is derived from an EMBL/GenBank/DDBJ whole genome shotgun (WGS) entry which is preliminary data.</text>
</comment>
<dbReference type="InterPro" id="IPR024035">
    <property type="entry name" value="MSMEG_0567_GNAT"/>
</dbReference>
<keyword evidence="2" id="KW-0808">Transferase</keyword>
<dbReference type="GO" id="GO:0016747">
    <property type="term" value="F:acyltransferase activity, transferring groups other than amino-acyl groups"/>
    <property type="evidence" value="ECO:0007669"/>
    <property type="project" value="InterPro"/>
</dbReference>
<sequence>MMYGTFRPFLAADFQVKFATATWEKRGAARLRHEVFCDEQGLFAGDDRDAIDEAAIPLVAVSLLGVLADDVVGTVRIHEEEPGLWWGSRLAVAPDYRKVGALGAALIRLAVSSAHARGCTRFLAHVQAQNALLFRRLHWNIVEEKQLHSRPHLLMQADLAFYPPLLDAETGFRAPSRGSTLRKAA</sequence>
<dbReference type="EMBL" id="SMFY01000003">
    <property type="protein sequence ID" value="TCK23502.1"/>
    <property type="molecule type" value="Genomic_DNA"/>
</dbReference>
<name>A0A4R1I0R6_ANCAQ</name>